<dbReference type="Gene3D" id="2.60.40.10">
    <property type="entry name" value="Immunoglobulins"/>
    <property type="match status" value="1"/>
</dbReference>
<dbReference type="InterPro" id="IPR005084">
    <property type="entry name" value="CBM6"/>
</dbReference>
<dbReference type="Pfam" id="PF00034">
    <property type="entry name" value="Cytochrom_C"/>
    <property type="match status" value="1"/>
</dbReference>
<evidence type="ECO:0000256" key="1">
    <source>
        <dbReference type="ARBA" id="ARBA00022448"/>
    </source>
</evidence>
<dbReference type="InterPro" id="IPR011041">
    <property type="entry name" value="Quinoprot_gluc/sorb_DH_b-prop"/>
</dbReference>
<dbReference type="PANTHER" id="PTHR19328:SF75">
    <property type="entry name" value="ALDOSE SUGAR DEHYDROGENASE YLII"/>
    <property type="match status" value="1"/>
</dbReference>
<keyword evidence="11" id="KW-1185">Reference proteome</keyword>
<sequence length="945" mass="103371">MVLTLKTTGRSVLTYAASICLLVQSCKQPETQTSNEPPEDNRFTKVVLTEGMDEPMEMTFLPNSRVLFVERKGGVKILDENTGEVTLVATIPVNTKYTNKEGRVREAEEGLMGVIAHPNYKENSWVYMYYADPDTPKHVLARWELRGDSLYESTKKVVLEVPTQREECCHTGGGMVFDKEGNLFLTVGNNTVNPRTGSSNLDERPGMESSDDQRAPGNTNDLRGKILRIHPEADGSYTIPEGNLFPQGTEKTRPEIYTMGHRNPWRPTLDSKTGYLYWGEVGPDASVDSVWGPKGYDEFNQAKGPGFFGWPYFIANNRPYNRHDLATDTYGEPFDVNHPVNESVNNTGLKELPTPVVPAFIYYPYGPSDTFPLVGTAGRSATGGPVFRKADFAGAPRPFPSYFEGKWLIVEFMRGWIMSVTMDENGDYQSMERFLPNESFVSAIDMDFGPNGDLYVLEYGSAWFRGNSNSRIVKIEYNAGNRKPIVAASIDKTAGAVPFTAQLSSEGTKDYDDYDQGKLTYEWKVISDGGVNKTLTEANPSFNFEQAGTYQVSLTVTDTKGEKNRASMEVVAGNEPPVVSIDFQVPNRSFYFGEKSLAYSVSVSDKEDGSSADGTIKPNEVAVTFDYVPSGYDPIEMASKQRGAESMAALNIGKNLIETSDCKSCHQYEQASIGPAYNAVAAKYPKTDANISMLVGKVINGGSGVWGEHAMSAHPQLSQADAKRMVMFILNMLETKPTVESLPLAGTVIPKVPEGEDGQGGYLLRASYADKGAGTVGPLSGDDFVALRNPSLDPQLAEIRKGVNLLTTPGTTFNMVGSGSYIGYKAIDLTGIKQIDLFVVASPRVSAAGGYVEVHVDSPTGPLLGTTNAVGQKNVGFGRPAPGEDIVTWRRKRNSQAQAKIQPTEGKHDVYFVFKSDKATPDQVLVQISEIVFLNEEKAPLEAAM</sequence>
<dbReference type="InterPro" id="IPR000601">
    <property type="entry name" value="PKD_dom"/>
</dbReference>
<evidence type="ECO:0000256" key="5">
    <source>
        <dbReference type="ARBA" id="ARBA00023004"/>
    </source>
</evidence>
<dbReference type="SUPFAM" id="SSF46626">
    <property type="entry name" value="Cytochrome c"/>
    <property type="match status" value="1"/>
</dbReference>
<keyword evidence="2 6" id="KW-0349">Heme</keyword>
<keyword evidence="1" id="KW-0813">Transport</keyword>
<evidence type="ECO:0000256" key="6">
    <source>
        <dbReference type="PROSITE-ProRule" id="PRU00433"/>
    </source>
</evidence>
<feature type="compositionally biased region" description="Basic and acidic residues" evidence="7">
    <location>
        <begin position="201"/>
        <end position="214"/>
    </location>
</feature>
<dbReference type="InterPro" id="IPR022409">
    <property type="entry name" value="PKD/Chitinase_dom"/>
</dbReference>
<feature type="domain" description="Cytochrome c" evidence="9">
    <location>
        <begin position="648"/>
        <end position="733"/>
    </location>
</feature>
<dbReference type="InterPro" id="IPR035986">
    <property type="entry name" value="PKD_dom_sf"/>
</dbReference>
<dbReference type="EMBL" id="CP136051">
    <property type="protein sequence ID" value="WOK09464.1"/>
    <property type="molecule type" value="Genomic_DNA"/>
</dbReference>
<dbReference type="PROSITE" id="PS51257">
    <property type="entry name" value="PROKAR_LIPOPROTEIN"/>
    <property type="match status" value="1"/>
</dbReference>
<dbReference type="PROSITE" id="PS50093">
    <property type="entry name" value="PKD"/>
    <property type="match status" value="1"/>
</dbReference>
<dbReference type="InterPro" id="IPR036909">
    <property type="entry name" value="Cyt_c-like_dom_sf"/>
</dbReference>
<dbReference type="Proteomes" id="UP001302349">
    <property type="component" value="Chromosome"/>
</dbReference>
<dbReference type="SUPFAM" id="SSF49299">
    <property type="entry name" value="PKD domain"/>
    <property type="match status" value="1"/>
</dbReference>
<dbReference type="CDD" id="cd00146">
    <property type="entry name" value="PKD"/>
    <property type="match status" value="1"/>
</dbReference>
<dbReference type="CDD" id="cd04084">
    <property type="entry name" value="CBM6_xylanase-like"/>
    <property type="match status" value="1"/>
</dbReference>
<evidence type="ECO:0000256" key="2">
    <source>
        <dbReference type="ARBA" id="ARBA00022617"/>
    </source>
</evidence>
<dbReference type="SUPFAM" id="SSF50952">
    <property type="entry name" value="Soluble quinoprotein glucose dehydrogenase"/>
    <property type="match status" value="1"/>
</dbReference>
<evidence type="ECO:0000256" key="4">
    <source>
        <dbReference type="ARBA" id="ARBA00022982"/>
    </source>
</evidence>
<organism evidence="10 11">
    <name type="scientific">Imperialibacter roseus</name>
    <dbReference type="NCBI Taxonomy" id="1324217"/>
    <lineage>
        <taxon>Bacteria</taxon>
        <taxon>Pseudomonadati</taxon>
        <taxon>Bacteroidota</taxon>
        <taxon>Cytophagia</taxon>
        <taxon>Cytophagales</taxon>
        <taxon>Flammeovirgaceae</taxon>
        <taxon>Imperialibacter</taxon>
    </lineage>
</organism>
<keyword evidence="3 6" id="KW-0479">Metal-binding</keyword>
<evidence type="ECO:0000259" key="8">
    <source>
        <dbReference type="PROSITE" id="PS50093"/>
    </source>
</evidence>
<dbReference type="PROSITE" id="PS51007">
    <property type="entry name" value="CYTC"/>
    <property type="match status" value="1"/>
</dbReference>
<dbReference type="PRINTS" id="PR00606">
    <property type="entry name" value="CYTCHROMECID"/>
</dbReference>
<name>A0ABZ0IZA1_9BACT</name>
<dbReference type="Pfam" id="PF18911">
    <property type="entry name" value="PKD_4"/>
    <property type="match status" value="1"/>
</dbReference>
<evidence type="ECO:0000256" key="7">
    <source>
        <dbReference type="SAM" id="MobiDB-lite"/>
    </source>
</evidence>
<feature type="domain" description="PKD" evidence="8">
    <location>
        <begin position="520"/>
        <end position="570"/>
    </location>
</feature>
<reference evidence="10 11" key="1">
    <citation type="journal article" date="2023" name="Microbiol. Resour. Announc.">
        <title>Complete Genome Sequence of Imperialibacter roseus strain P4T.</title>
        <authorList>
            <person name="Tizabi D.R."/>
            <person name="Bachvaroff T."/>
            <person name="Hill R.T."/>
        </authorList>
    </citation>
    <scope>NUCLEOTIDE SEQUENCE [LARGE SCALE GENOMIC DNA]</scope>
    <source>
        <strain evidence="10 11">P4T</strain>
    </source>
</reference>
<dbReference type="Gene3D" id="1.10.760.10">
    <property type="entry name" value="Cytochrome c-like domain"/>
    <property type="match status" value="1"/>
</dbReference>
<protein>
    <submittedName>
        <fullName evidence="10">PQQ-dependent sugar dehydrogenase</fullName>
    </submittedName>
</protein>
<dbReference type="InterPro" id="IPR009056">
    <property type="entry name" value="Cyt_c-like_dom"/>
</dbReference>
<dbReference type="RefSeq" id="WP_317492082.1">
    <property type="nucleotide sequence ID" value="NZ_CP136051.1"/>
</dbReference>
<dbReference type="SMART" id="SM00089">
    <property type="entry name" value="PKD"/>
    <property type="match status" value="1"/>
</dbReference>
<accession>A0ABZ0IZA1</accession>
<keyword evidence="4" id="KW-0249">Electron transport</keyword>
<evidence type="ECO:0000313" key="10">
    <source>
        <dbReference type="EMBL" id="WOK09464.1"/>
    </source>
</evidence>
<dbReference type="InterPro" id="IPR002324">
    <property type="entry name" value="Cyt_c_ID"/>
</dbReference>
<evidence type="ECO:0000256" key="3">
    <source>
        <dbReference type="ARBA" id="ARBA00022723"/>
    </source>
</evidence>
<dbReference type="Gene3D" id="2.60.120.260">
    <property type="entry name" value="Galactose-binding domain-like"/>
    <property type="match status" value="1"/>
</dbReference>
<dbReference type="PANTHER" id="PTHR19328">
    <property type="entry name" value="HEDGEHOG-INTERACTING PROTEIN"/>
    <property type="match status" value="1"/>
</dbReference>
<dbReference type="Gene3D" id="2.120.10.30">
    <property type="entry name" value="TolB, C-terminal domain"/>
    <property type="match status" value="1"/>
</dbReference>
<dbReference type="InterPro" id="IPR012938">
    <property type="entry name" value="Glc/Sorbosone_DH"/>
</dbReference>
<dbReference type="InterPro" id="IPR011042">
    <property type="entry name" value="6-blade_b-propeller_TolB-like"/>
</dbReference>
<evidence type="ECO:0000313" key="11">
    <source>
        <dbReference type="Proteomes" id="UP001302349"/>
    </source>
</evidence>
<feature type="compositionally biased region" description="Polar residues" evidence="7">
    <location>
        <begin position="188"/>
        <end position="200"/>
    </location>
</feature>
<evidence type="ECO:0000259" key="9">
    <source>
        <dbReference type="PROSITE" id="PS51007"/>
    </source>
</evidence>
<dbReference type="Pfam" id="PF03422">
    <property type="entry name" value="CBM_6"/>
    <property type="match status" value="1"/>
</dbReference>
<dbReference type="Pfam" id="PF07995">
    <property type="entry name" value="GSDH"/>
    <property type="match status" value="1"/>
</dbReference>
<proteinExistence type="predicted"/>
<gene>
    <name evidence="10" type="ORF">RT717_12520</name>
</gene>
<keyword evidence="5 6" id="KW-0408">Iron</keyword>
<feature type="region of interest" description="Disordered" evidence="7">
    <location>
        <begin position="188"/>
        <end position="221"/>
    </location>
</feature>
<dbReference type="InterPro" id="IPR013783">
    <property type="entry name" value="Ig-like_fold"/>
</dbReference>